<evidence type="ECO:0008006" key="3">
    <source>
        <dbReference type="Google" id="ProtNLM"/>
    </source>
</evidence>
<accession>A0A3P3XT21</accession>
<proteinExistence type="predicted"/>
<protein>
    <recommendedName>
        <fullName evidence="3">Cell division protein FtsL</fullName>
    </recommendedName>
</protein>
<sequence>MNARRFWTFAIITCLFFFGLVFQTSRYTALKSNVLSLERMEMDLLKTGKELDANIAKLANLERIEKAALQNGMQIAAPEQRIIVTDIQAGKGSAQEGYPNGKQ</sequence>
<keyword evidence="1" id="KW-1133">Transmembrane helix</keyword>
<name>A0A3P3XT21_9SPIR</name>
<evidence type="ECO:0000256" key="1">
    <source>
        <dbReference type="SAM" id="Phobius"/>
    </source>
</evidence>
<keyword evidence="1" id="KW-0812">Transmembrane</keyword>
<evidence type="ECO:0000313" key="2">
    <source>
        <dbReference type="EMBL" id="SLM19441.1"/>
    </source>
</evidence>
<feature type="transmembrane region" description="Helical" evidence="1">
    <location>
        <begin position="6"/>
        <end position="22"/>
    </location>
</feature>
<dbReference type="EMBL" id="FWDO01000005">
    <property type="protein sequence ID" value="SLM19441.1"/>
    <property type="molecule type" value="Genomic_DNA"/>
</dbReference>
<dbReference type="AlphaFoldDB" id="A0A3P3XT21"/>
<reference evidence="2" key="1">
    <citation type="submission" date="2017-02" db="EMBL/GenBank/DDBJ databases">
        <authorList>
            <person name="Regsiter A."/>
            <person name="William W."/>
        </authorList>
    </citation>
    <scope>NUCLEOTIDE SEQUENCE</scope>
    <source>
        <strain evidence="2">BdmA 4</strain>
    </source>
</reference>
<gene>
    <name evidence="2" type="ORF">SPIRO4BDMA_50956</name>
</gene>
<organism evidence="2">
    <name type="scientific">uncultured spirochete</name>
    <dbReference type="NCBI Taxonomy" id="156406"/>
    <lineage>
        <taxon>Bacteria</taxon>
        <taxon>Pseudomonadati</taxon>
        <taxon>Spirochaetota</taxon>
        <taxon>Spirochaetia</taxon>
        <taxon>Spirochaetales</taxon>
        <taxon>environmental samples</taxon>
    </lineage>
</organism>
<keyword evidence="1" id="KW-0472">Membrane</keyword>